<reference evidence="2" key="1">
    <citation type="submission" date="2023-07" db="EMBL/GenBank/DDBJ databases">
        <title>Genomic Encyclopedia of Type Strains, Phase IV (KMG-IV): sequencing the most valuable type-strain genomes for metagenomic binning, comparative biology and taxonomic classification.</title>
        <authorList>
            <person name="Goeker M."/>
        </authorList>
    </citation>
    <scope>NUCLEOTIDE SEQUENCE</scope>
    <source>
        <strain evidence="2">DSM 21202</strain>
    </source>
</reference>
<dbReference type="EMBL" id="JAUSUL010000001">
    <property type="protein sequence ID" value="MDQ0314357.1"/>
    <property type="molecule type" value="Genomic_DNA"/>
</dbReference>
<dbReference type="AlphaFoldDB" id="A0AAE3VLP9"/>
<protein>
    <recommendedName>
        <fullName evidence="4">Transmembrane protein (PGPGW)</fullName>
    </recommendedName>
</protein>
<keyword evidence="1" id="KW-0812">Transmembrane</keyword>
<keyword evidence="1" id="KW-0472">Membrane</keyword>
<feature type="transmembrane region" description="Helical" evidence="1">
    <location>
        <begin position="28"/>
        <end position="46"/>
    </location>
</feature>
<evidence type="ECO:0000313" key="3">
    <source>
        <dbReference type="Proteomes" id="UP001229244"/>
    </source>
</evidence>
<dbReference type="RefSeq" id="WP_306884129.1">
    <property type="nucleotide sequence ID" value="NZ_JAUSUL010000001.1"/>
</dbReference>
<accession>A0AAE3VLP9</accession>
<keyword evidence="3" id="KW-1185">Reference proteome</keyword>
<name>A0AAE3VLP9_9HYPH</name>
<keyword evidence="1" id="KW-1133">Transmembrane helix</keyword>
<dbReference type="Proteomes" id="UP001229244">
    <property type="component" value="Unassembled WGS sequence"/>
</dbReference>
<evidence type="ECO:0000256" key="1">
    <source>
        <dbReference type="SAM" id="Phobius"/>
    </source>
</evidence>
<evidence type="ECO:0008006" key="4">
    <source>
        <dbReference type="Google" id="ProtNLM"/>
    </source>
</evidence>
<evidence type="ECO:0000313" key="2">
    <source>
        <dbReference type="EMBL" id="MDQ0314357.1"/>
    </source>
</evidence>
<comment type="caution">
    <text evidence="2">The sequence shown here is derived from an EMBL/GenBank/DDBJ whole genome shotgun (WGS) entry which is preliminary data.</text>
</comment>
<proteinExistence type="predicted"/>
<organism evidence="2 3">
    <name type="scientific">Amorphus orientalis</name>
    <dbReference type="NCBI Taxonomy" id="649198"/>
    <lineage>
        <taxon>Bacteria</taxon>
        <taxon>Pseudomonadati</taxon>
        <taxon>Pseudomonadota</taxon>
        <taxon>Alphaproteobacteria</taxon>
        <taxon>Hyphomicrobiales</taxon>
        <taxon>Amorphaceae</taxon>
        <taxon>Amorphus</taxon>
    </lineage>
</organism>
<gene>
    <name evidence="2" type="ORF">J2S73_000794</name>
</gene>
<sequence>MRKIALQTLAYVCLILGLLTVWTPIPTGLPLLAVGLFLLVASNRAAKQKLRAVRSSYPRIDRGIEWVEARAHRSMAVTLKRTRPFRAKAKAKIGSITPLPASGGEKPPGTL</sequence>